<gene>
    <name evidence="1" type="ORF">A2911_00745</name>
</gene>
<accession>A0A1F6X6T9</accession>
<dbReference type="AlphaFoldDB" id="A0A1F6X6T9"/>
<sequence>MDNIPQLNRGPQVDLEKVRVAMHFRIAEALKHIMTPERFEQLLYPGSKKRKLASEEIIRSSAIAHNLTEFKILLEELGKALNKNFSGVLAHENAHMNVAEAEKVKVIGYAVTFLKGPEESIVSLAFGIMISPHLSSQDPRDQVVTMIRILNAPEEYGEILSPKDIHDITQLKGLLAQFETQEK</sequence>
<comment type="caution">
    <text evidence="1">The sequence shown here is derived from an EMBL/GenBank/DDBJ whole genome shotgun (WGS) entry which is preliminary data.</text>
</comment>
<name>A0A1F6X6T9_9BACT</name>
<organism evidence="1 2">
    <name type="scientific">Candidatus Nomurabacteria bacterium RIFCSPLOWO2_01_FULL_40_15</name>
    <dbReference type="NCBI Taxonomy" id="1801772"/>
    <lineage>
        <taxon>Bacteria</taxon>
        <taxon>Candidatus Nomuraibacteriota</taxon>
    </lineage>
</organism>
<protein>
    <submittedName>
        <fullName evidence="1">Uncharacterized protein</fullName>
    </submittedName>
</protein>
<dbReference type="Proteomes" id="UP000176814">
    <property type="component" value="Unassembled WGS sequence"/>
</dbReference>
<reference evidence="1 2" key="1">
    <citation type="journal article" date="2016" name="Nat. Commun.">
        <title>Thousands of microbial genomes shed light on interconnected biogeochemical processes in an aquifer system.</title>
        <authorList>
            <person name="Anantharaman K."/>
            <person name="Brown C.T."/>
            <person name="Hug L.A."/>
            <person name="Sharon I."/>
            <person name="Castelle C.J."/>
            <person name="Probst A.J."/>
            <person name="Thomas B.C."/>
            <person name="Singh A."/>
            <person name="Wilkins M.J."/>
            <person name="Karaoz U."/>
            <person name="Brodie E.L."/>
            <person name="Williams K.H."/>
            <person name="Hubbard S.S."/>
            <person name="Banfield J.F."/>
        </authorList>
    </citation>
    <scope>NUCLEOTIDE SEQUENCE [LARGE SCALE GENOMIC DNA]</scope>
</reference>
<proteinExistence type="predicted"/>
<dbReference type="EMBL" id="MFUW01000026">
    <property type="protein sequence ID" value="OGI89773.1"/>
    <property type="molecule type" value="Genomic_DNA"/>
</dbReference>
<evidence type="ECO:0000313" key="2">
    <source>
        <dbReference type="Proteomes" id="UP000176814"/>
    </source>
</evidence>
<evidence type="ECO:0000313" key="1">
    <source>
        <dbReference type="EMBL" id="OGI89773.1"/>
    </source>
</evidence>